<proteinExistence type="predicted"/>
<reference evidence="2" key="2">
    <citation type="submission" date="2021-04" db="EMBL/GenBank/DDBJ databases">
        <authorList>
            <person name="Dong X."/>
        </authorList>
    </citation>
    <scope>NUCLEOTIDE SEQUENCE</scope>
    <source>
        <strain evidence="2">ZWT</strain>
    </source>
</reference>
<dbReference type="Pfam" id="PF03644">
    <property type="entry name" value="Glyco_hydro_85"/>
    <property type="match status" value="1"/>
</dbReference>
<sequence length="115" mass="13862">MDEESWRFLKDDFDNTFKEFKSQITKIRNNEIKDINELNKYFVEYWWGLHTPEQSKDEAPKLQNSRNYFFGCDVWGLIHDVYGREKVFELLGDLKQFPTVFNSALEKVGREDLKI</sequence>
<evidence type="ECO:0000313" key="3">
    <source>
        <dbReference type="Proteomes" id="UP001056429"/>
    </source>
</evidence>
<accession>A0A9J6P5K8</accession>
<keyword evidence="3" id="KW-1185">Reference proteome</keyword>
<dbReference type="GO" id="GO:0033925">
    <property type="term" value="F:mannosyl-glycoprotein endo-beta-N-acetylglucosaminidase activity"/>
    <property type="evidence" value="ECO:0007669"/>
    <property type="project" value="InterPro"/>
</dbReference>
<dbReference type="RefSeq" id="WP_250860648.1">
    <property type="nucleotide sequence ID" value="NZ_JAGSOJ010000004.1"/>
</dbReference>
<dbReference type="EMBL" id="JAGSOJ010000004">
    <property type="protein sequence ID" value="MCM1991524.1"/>
    <property type="molecule type" value="Genomic_DNA"/>
</dbReference>
<comment type="caution">
    <text evidence="2">The sequence shown here is derived from an EMBL/GenBank/DDBJ whole genome shotgun (WGS) entry which is preliminary data.</text>
</comment>
<evidence type="ECO:0000259" key="1">
    <source>
        <dbReference type="Pfam" id="PF03644"/>
    </source>
</evidence>
<dbReference type="InterPro" id="IPR005201">
    <property type="entry name" value="TIM_ENGase"/>
</dbReference>
<gene>
    <name evidence="2" type="ORF">KDK92_17455</name>
</gene>
<dbReference type="AlphaFoldDB" id="A0A9J6P5K8"/>
<dbReference type="GO" id="GO:0005737">
    <property type="term" value="C:cytoplasm"/>
    <property type="evidence" value="ECO:0007669"/>
    <property type="project" value="InterPro"/>
</dbReference>
<protein>
    <recommendedName>
        <fullName evidence="1">Cytosolic endo-beta-N-acetylglucosaminidase TIM barrel domain-containing protein</fullName>
    </recommendedName>
</protein>
<evidence type="ECO:0000313" key="2">
    <source>
        <dbReference type="EMBL" id="MCM1991524.1"/>
    </source>
</evidence>
<reference evidence="2" key="1">
    <citation type="journal article" date="2021" name="mSystems">
        <title>Bacteria and Archaea Synergistically Convert Glycine Betaine to Biogenic Methane in the Formosa Cold Seep of the South China Sea.</title>
        <authorList>
            <person name="Li L."/>
            <person name="Zhang W."/>
            <person name="Zhang S."/>
            <person name="Song L."/>
            <person name="Sun Q."/>
            <person name="Zhang H."/>
            <person name="Xiang H."/>
            <person name="Dong X."/>
        </authorList>
    </citation>
    <scope>NUCLEOTIDE SEQUENCE</scope>
    <source>
        <strain evidence="2">ZWT</strain>
    </source>
</reference>
<feature type="domain" description="Cytosolic endo-beta-N-acetylglucosaminidase TIM barrel" evidence="1">
    <location>
        <begin position="36"/>
        <end position="77"/>
    </location>
</feature>
<organism evidence="2 3">
    <name type="scientific">Oceanirhabdus seepicola</name>
    <dbReference type="NCBI Taxonomy" id="2828781"/>
    <lineage>
        <taxon>Bacteria</taxon>
        <taxon>Bacillati</taxon>
        <taxon>Bacillota</taxon>
        <taxon>Clostridia</taxon>
        <taxon>Eubacteriales</taxon>
        <taxon>Clostridiaceae</taxon>
        <taxon>Oceanirhabdus</taxon>
    </lineage>
</organism>
<dbReference type="Proteomes" id="UP001056429">
    <property type="component" value="Unassembled WGS sequence"/>
</dbReference>
<name>A0A9J6P5K8_9CLOT</name>